<evidence type="ECO:0000256" key="6">
    <source>
        <dbReference type="ARBA" id="ARBA00022741"/>
    </source>
</evidence>
<dbReference type="InterPro" id="IPR038718">
    <property type="entry name" value="SNF2-like_sf"/>
</dbReference>
<dbReference type="SMART" id="SM00487">
    <property type="entry name" value="DEXDc"/>
    <property type="match status" value="1"/>
</dbReference>
<keyword evidence="19" id="KW-0812">Transmembrane</keyword>
<feature type="region of interest" description="Disordered" evidence="18">
    <location>
        <begin position="262"/>
        <end position="281"/>
    </location>
</feature>
<organism evidence="22 23">
    <name type="scientific">Coptotermes formosanus</name>
    <name type="common">Formosan subterranean termite</name>
    <dbReference type="NCBI Taxonomy" id="36987"/>
    <lineage>
        <taxon>Eukaryota</taxon>
        <taxon>Metazoa</taxon>
        <taxon>Ecdysozoa</taxon>
        <taxon>Arthropoda</taxon>
        <taxon>Hexapoda</taxon>
        <taxon>Insecta</taxon>
        <taxon>Pterygota</taxon>
        <taxon>Neoptera</taxon>
        <taxon>Polyneoptera</taxon>
        <taxon>Dictyoptera</taxon>
        <taxon>Blattodea</taxon>
        <taxon>Blattoidea</taxon>
        <taxon>Termitoidae</taxon>
        <taxon>Rhinotermitidae</taxon>
        <taxon>Coptotermes</taxon>
    </lineage>
</organism>
<dbReference type="GO" id="GO:0004386">
    <property type="term" value="F:helicase activity"/>
    <property type="evidence" value="ECO:0007669"/>
    <property type="project" value="UniProtKB-KW"/>
</dbReference>
<keyword evidence="15" id="KW-0131">Cell cycle</keyword>
<evidence type="ECO:0000259" key="20">
    <source>
        <dbReference type="PROSITE" id="PS51192"/>
    </source>
</evidence>
<comment type="caution">
    <text evidence="22">The sequence shown here is derived from an EMBL/GenBank/DDBJ whole genome shotgun (WGS) entry which is preliminary data.</text>
</comment>
<keyword evidence="5" id="KW-0132">Cell division</keyword>
<evidence type="ECO:0000256" key="14">
    <source>
        <dbReference type="ARBA" id="ARBA00023242"/>
    </source>
</evidence>
<evidence type="ECO:0000256" key="10">
    <source>
        <dbReference type="ARBA" id="ARBA00022840"/>
    </source>
</evidence>
<keyword evidence="19" id="KW-1133">Transmembrane helix</keyword>
<keyword evidence="23" id="KW-1185">Reference proteome</keyword>
<feature type="transmembrane region" description="Helical" evidence="19">
    <location>
        <begin position="83"/>
        <end position="100"/>
    </location>
</feature>
<keyword evidence="8" id="KW-0378">Hydrolase</keyword>
<evidence type="ECO:0000256" key="5">
    <source>
        <dbReference type="ARBA" id="ARBA00022618"/>
    </source>
</evidence>
<keyword evidence="6" id="KW-0547">Nucleotide-binding</keyword>
<dbReference type="Proteomes" id="UP000502823">
    <property type="component" value="Unassembled WGS sequence"/>
</dbReference>
<dbReference type="InterPro" id="IPR014001">
    <property type="entry name" value="Helicase_ATP-bd"/>
</dbReference>
<dbReference type="SUPFAM" id="SSF52540">
    <property type="entry name" value="P-loop containing nucleoside triphosphate hydrolases"/>
    <property type="match status" value="2"/>
</dbReference>
<evidence type="ECO:0000256" key="4">
    <source>
        <dbReference type="ARBA" id="ARBA00022553"/>
    </source>
</evidence>
<dbReference type="GO" id="GO:0044027">
    <property type="term" value="P:negative regulation of gene expression via chromosomal CpG island methylation"/>
    <property type="evidence" value="ECO:0007669"/>
    <property type="project" value="TreeGrafter"/>
</dbReference>
<evidence type="ECO:0000313" key="22">
    <source>
        <dbReference type="EMBL" id="GFG38200.1"/>
    </source>
</evidence>
<keyword evidence="10" id="KW-0067">ATP-binding</keyword>
<evidence type="ECO:0000256" key="3">
    <source>
        <dbReference type="ARBA" id="ARBA00022473"/>
    </source>
</evidence>
<dbReference type="GO" id="GO:0051301">
    <property type="term" value="P:cell division"/>
    <property type="evidence" value="ECO:0007669"/>
    <property type="project" value="UniProtKB-KW"/>
</dbReference>
<comment type="function">
    <text evidence="16">Plays an essential role in normal development and survival. Involved in regulation of the expansion or survival of lymphoid cells. Required for de novo or maintenance DNA methylation. May control silencing of the imprinted CDKN1C gene through DNA methylation. May play a role in formation and organization of heterochromatin, implying a functional role in the regulation of transcription and mitosis.</text>
</comment>
<dbReference type="Pfam" id="PF00271">
    <property type="entry name" value="Helicase_C"/>
    <property type="match status" value="1"/>
</dbReference>
<dbReference type="InterPro" id="IPR000330">
    <property type="entry name" value="SNF2_N"/>
</dbReference>
<evidence type="ECO:0000256" key="17">
    <source>
        <dbReference type="ARBA" id="ARBA00081399"/>
    </source>
</evidence>
<dbReference type="EMBL" id="BLKM01012983">
    <property type="protein sequence ID" value="GFG38200.1"/>
    <property type="molecule type" value="Genomic_DNA"/>
</dbReference>
<protein>
    <recommendedName>
        <fullName evidence="17">Proliferation-associated SNF2-like protein</fullName>
    </recommendedName>
</protein>
<comment type="similarity">
    <text evidence="2">Belongs to the SNF2/RAD54 helicase family.</text>
</comment>
<feature type="region of interest" description="Disordered" evidence="18">
    <location>
        <begin position="170"/>
        <end position="237"/>
    </location>
</feature>
<dbReference type="OrthoDB" id="448448at2759"/>
<feature type="domain" description="Helicase ATP-binding" evidence="20">
    <location>
        <begin position="322"/>
        <end position="491"/>
    </location>
</feature>
<keyword evidence="12" id="KW-0175">Coiled coil</keyword>
<feature type="compositionally biased region" description="Basic and acidic residues" evidence="18">
    <location>
        <begin position="170"/>
        <end position="183"/>
    </location>
</feature>
<evidence type="ECO:0000256" key="16">
    <source>
        <dbReference type="ARBA" id="ARBA00053349"/>
    </source>
</evidence>
<keyword evidence="11" id="KW-0805">Transcription regulation</keyword>
<keyword evidence="7" id="KW-0498">Mitosis</keyword>
<dbReference type="InterPro" id="IPR027417">
    <property type="entry name" value="P-loop_NTPase"/>
</dbReference>
<dbReference type="PANTHER" id="PTHR47161:SF1">
    <property type="entry name" value="LYMPHOID-SPECIFIC HELICASE"/>
    <property type="match status" value="1"/>
</dbReference>
<keyword evidence="3" id="KW-0217">Developmental protein</keyword>
<dbReference type="Gene3D" id="3.40.50.300">
    <property type="entry name" value="P-loop containing nucleotide triphosphate hydrolases"/>
    <property type="match status" value="1"/>
</dbReference>
<dbReference type="GO" id="GO:0005524">
    <property type="term" value="F:ATP binding"/>
    <property type="evidence" value="ECO:0007669"/>
    <property type="project" value="UniProtKB-KW"/>
</dbReference>
<dbReference type="InterPro" id="IPR049730">
    <property type="entry name" value="SNF2/RAD54-like_C"/>
</dbReference>
<feature type="compositionally biased region" description="Low complexity" evidence="18">
    <location>
        <begin position="210"/>
        <end position="220"/>
    </location>
</feature>
<dbReference type="FunFam" id="3.40.50.300:FF:000577">
    <property type="entry name" value="lymphoid-specific helicase isoform X1"/>
    <property type="match status" value="1"/>
</dbReference>
<keyword evidence="19" id="KW-0472">Membrane</keyword>
<proteinExistence type="inferred from homology"/>
<dbReference type="GO" id="GO:0003682">
    <property type="term" value="F:chromatin binding"/>
    <property type="evidence" value="ECO:0007669"/>
    <property type="project" value="TreeGrafter"/>
</dbReference>
<dbReference type="InParanoid" id="A0A6L2Q2P0"/>
<evidence type="ECO:0000256" key="15">
    <source>
        <dbReference type="ARBA" id="ARBA00023306"/>
    </source>
</evidence>
<evidence type="ECO:0000256" key="19">
    <source>
        <dbReference type="SAM" id="Phobius"/>
    </source>
</evidence>
<dbReference type="GO" id="GO:0031508">
    <property type="term" value="P:pericentric heterochromatin formation"/>
    <property type="evidence" value="ECO:0007669"/>
    <property type="project" value="TreeGrafter"/>
</dbReference>
<evidence type="ECO:0000259" key="21">
    <source>
        <dbReference type="PROSITE" id="PS51194"/>
    </source>
</evidence>
<evidence type="ECO:0000256" key="12">
    <source>
        <dbReference type="ARBA" id="ARBA00023054"/>
    </source>
</evidence>
<dbReference type="Gene3D" id="3.40.50.10810">
    <property type="entry name" value="Tandem AAA-ATPase domain"/>
    <property type="match status" value="1"/>
</dbReference>
<keyword evidence="9" id="KW-0347">Helicase</keyword>
<dbReference type="GO" id="GO:0005634">
    <property type="term" value="C:nucleus"/>
    <property type="evidence" value="ECO:0007669"/>
    <property type="project" value="UniProtKB-SubCell"/>
</dbReference>
<evidence type="ECO:0000256" key="13">
    <source>
        <dbReference type="ARBA" id="ARBA00023163"/>
    </source>
</evidence>
<dbReference type="PROSITE" id="PS51194">
    <property type="entry name" value="HELICASE_CTER"/>
    <property type="match status" value="1"/>
</dbReference>
<evidence type="ECO:0000256" key="7">
    <source>
        <dbReference type="ARBA" id="ARBA00022776"/>
    </source>
</evidence>
<accession>A0A6L2Q2P0</accession>
<dbReference type="GO" id="GO:0006346">
    <property type="term" value="P:DNA methylation-dependent constitutive heterochromatin formation"/>
    <property type="evidence" value="ECO:0007669"/>
    <property type="project" value="TreeGrafter"/>
</dbReference>
<dbReference type="GO" id="GO:0016787">
    <property type="term" value="F:hydrolase activity"/>
    <property type="evidence" value="ECO:0007669"/>
    <property type="project" value="UniProtKB-KW"/>
</dbReference>
<reference evidence="23" key="1">
    <citation type="submission" date="2020-01" db="EMBL/GenBank/DDBJ databases">
        <title>Draft genome sequence of the Termite Coptotermes fromosanus.</title>
        <authorList>
            <person name="Itakura S."/>
            <person name="Yosikawa Y."/>
            <person name="Umezawa K."/>
        </authorList>
    </citation>
    <scope>NUCLEOTIDE SEQUENCE [LARGE SCALE GENOMIC DNA]</scope>
</reference>
<dbReference type="PANTHER" id="PTHR47161">
    <property type="entry name" value="LYMPHOID-SPECIFIC HELICASE"/>
    <property type="match status" value="1"/>
</dbReference>
<keyword evidence="4" id="KW-0597">Phosphoprotein</keyword>
<dbReference type="Pfam" id="PF00176">
    <property type="entry name" value="SNF2-rel_dom"/>
    <property type="match status" value="1"/>
</dbReference>
<comment type="subcellular location">
    <subcellularLocation>
        <location evidence="1">Nucleus</location>
    </subcellularLocation>
</comment>
<evidence type="ECO:0000256" key="18">
    <source>
        <dbReference type="SAM" id="MobiDB-lite"/>
    </source>
</evidence>
<evidence type="ECO:0000256" key="8">
    <source>
        <dbReference type="ARBA" id="ARBA00022801"/>
    </source>
</evidence>
<feature type="domain" description="Helicase C-terminal" evidence="21">
    <location>
        <begin position="692"/>
        <end position="852"/>
    </location>
</feature>
<dbReference type="AlphaFoldDB" id="A0A6L2Q2P0"/>
<evidence type="ECO:0000256" key="1">
    <source>
        <dbReference type="ARBA" id="ARBA00004123"/>
    </source>
</evidence>
<dbReference type="FunFam" id="3.40.50.10810:FF:000015">
    <property type="entry name" value="lymphoid-specific helicase isoform X1"/>
    <property type="match status" value="1"/>
</dbReference>
<keyword evidence="13" id="KW-0804">Transcription</keyword>
<evidence type="ECO:0000313" key="23">
    <source>
        <dbReference type="Proteomes" id="UP000502823"/>
    </source>
</evidence>
<keyword evidence="14" id="KW-0539">Nucleus</keyword>
<dbReference type="PROSITE" id="PS51192">
    <property type="entry name" value="HELICASE_ATP_BIND_1"/>
    <property type="match status" value="1"/>
</dbReference>
<dbReference type="CDD" id="cd18793">
    <property type="entry name" value="SF2_C_SNF"/>
    <property type="match status" value="1"/>
</dbReference>
<name>A0A6L2Q2P0_COPFO</name>
<sequence length="929" mass="107226">MSVASVRDKPNNLGDAIMKLEDCNVSTTYCVITREMEEVEEELEKETAEEGERLRKEMERHCLKAVVYGERGHRSPMNGWDDSILVVSCCIYVLFFWHVLRPKCLLLLQVRVLSPPRSVPVIKMASLQALCREEKEENELKEQRYKRLMHLLTRSQFYTQFMVKKLESQKNELTKKRTRRSEVEASNGKVTSEKKSCNINTRSLRERNENSSSQSSEGSSPVRKAVSRSKGSENATRAKRKLDTYDIADIIDSETISDIHKKTRLDTTSSQVPPESEDVDQQEQMEAMRETPYGIMVSERQPVLLEGGALRPYQLDGLDWLKLLYENGVNGILADEMGLGKTLQVIALFCHLIEMHVTGPFLVVAPLSTLPNWLLEFERFAPQVHVLLFHGNENKRREMYPLLCKKMKVNNLSVCPVVLTSFEIPLREKILRNIKWSYIVVDEGHRLKNYKSMLARELKMYRTGNRLLLTGTPLQNNLSELWSLLNFLLPEIFDDLAVFEAWFDVSELQQSDSNERIIKQEKQKNVLSNFSQILIPFLLRRVKADVALNIPPKKELLVYAPMSPVQLELYRATVEHNYNRLMRKTEETVVIPDQSDGKRAKRKCRTTKKYVFDVEEDEEECDEQSNASSHFDVVIDDKEDKDYRIMLKMTHPMMQLRKIVNHPYLVHFPLVPGKNELRVDEELVRKSGKLLVLDAMLVKLKQRGHKVLLFSTFTSLLDLLEDYVLMRDYTYVRLDGSTKVEDRQAQIKAFNTDASLFIFLISTRAGGLGINLTAADTVIIYDSDWNPQVDLQAQDRCHRIGQTRPVVVYRFVTAATIDEQIVERAAAKRKLEKMVIQKGLFKLNKREPQDVVSLRELLDLLNSRDHQKVIHSNGYVFTDEELDALLDRSDMLPAAESSVTGIQTKIKDDTKIYKVVDQPYEDLKLKDLS</sequence>
<dbReference type="InterPro" id="IPR001650">
    <property type="entry name" value="Helicase_C-like"/>
</dbReference>
<evidence type="ECO:0000256" key="2">
    <source>
        <dbReference type="ARBA" id="ARBA00007025"/>
    </source>
</evidence>
<dbReference type="SMART" id="SM00490">
    <property type="entry name" value="HELICc"/>
    <property type="match status" value="1"/>
</dbReference>
<evidence type="ECO:0000256" key="9">
    <source>
        <dbReference type="ARBA" id="ARBA00022806"/>
    </source>
</evidence>
<dbReference type="GO" id="GO:0005721">
    <property type="term" value="C:pericentric heterochromatin"/>
    <property type="evidence" value="ECO:0007669"/>
    <property type="project" value="TreeGrafter"/>
</dbReference>
<gene>
    <name evidence="22" type="ORF">Cfor_03804</name>
</gene>
<evidence type="ECO:0000256" key="11">
    <source>
        <dbReference type="ARBA" id="ARBA00023015"/>
    </source>
</evidence>